<keyword evidence="7 10" id="KW-0808">Transferase</keyword>
<evidence type="ECO:0000259" key="9">
    <source>
        <dbReference type="SMART" id="SM00852"/>
    </source>
</evidence>
<keyword evidence="5 7" id="KW-0501">Molybdenum cofactor biosynthesis</keyword>
<dbReference type="InterPro" id="IPR001453">
    <property type="entry name" value="MoaB/Mog_dom"/>
</dbReference>
<dbReference type="Pfam" id="PF03453">
    <property type="entry name" value="MoeA_N"/>
    <property type="match status" value="1"/>
</dbReference>
<evidence type="ECO:0000256" key="4">
    <source>
        <dbReference type="ARBA" id="ARBA00022505"/>
    </source>
</evidence>
<dbReference type="AlphaFoldDB" id="A0A328HE25"/>
<reference evidence="10 11" key="1">
    <citation type="submission" date="2018-04" db="EMBL/GenBank/DDBJ databases">
        <title>Bacteria isolated from cave deposits of Manipur.</title>
        <authorList>
            <person name="Sahoo D."/>
            <person name="Sarangthem I."/>
            <person name="Nandeibam J."/>
        </authorList>
    </citation>
    <scope>NUCLEOTIDE SEQUENCE [LARGE SCALE GENOMIC DNA]</scope>
    <source>
        <strain evidence="11">mrc11</strain>
    </source>
</reference>
<dbReference type="SUPFAM" id="SSF53218">
    <property type="entry name" value="Molybdenum cofactor biosynthesis proteins"/>
    <property type="match status" value="1"/>
</dbReference>
<evidence type="ECO:0000256" key="2">
    <source>
        <dbReference type="ARBA" id="ARBA00005046"/>
    </source>
</evidence>
<keyword evidence="7" id="KW-0460">Magnesium</keyword>
<gene>
    <name evidence="10" type="ORF">DBZ45_13650</name>
</gene>
<evidence type="ECO:0000256" key="1">
    <source>
        <dbReference type="ARBA" id="ARBA00002901"/>
    </source>
</evidence>
<name>A0A328HE25_ARTGO</name>
<evidence type="ECO:0000256" key="8">
    <source>
        <dbReference type="SAM" id="MobiDB-lite"/>
    </source>
</evidence>
<dbReference type="Proteomes" id="UP000249166">
    <property type="component" value="Unassembled WGS sequence"/>
</dbReference>
<dbReference type="UniPathway" id="UPA00344"/>
<dbReference type="SUPFAM" id="SSF63882">
    <property type="entry name" value="MoeA N-terminal region -like"/>
    <property type="match status" value="1"/>
</dbReference>
<dbReference type="GO" id="GO:0005829">
    <property type="term" value="C:cytosol"/>
    <property type="evidence" value="ECO:0007669"/>
    <property type="project" value="TreeGrafter"/>
</dbReference>
<comment type="function">
    <text evidence="1 7">Catalyzes the insertion of molybdate into adenylated molybdopterin with the concomitant release of AMP.</text>
</comment>
<dbReference type="GO" id="GO:0006777">
    <property type="term" value="P:Mo-molybdopterin cofactor biosynthetic process"/>
    <property type="evidence" value="ECO:0007669"/>
    <property type="project" value="UniProtKB-UniRule"/>
</dbReference>
<comment type="similarity">
    <text evidence="3 7">Belongs to the MoeA family.</text>
</comment>
<proteinExistence type="inferred from homology"/>
<dbReference type="InterPro" id="IPR008284">
    <property type="entry name" value="MoCF_biosynth_CS"/>
</dbReference>
<feature type="region of interest" description="Disordered" evidence="8">
    <location>
        <begin position="136"/>
        <end position="156"/>
    </location>
</feature>
<comment type="cofactor">
    <cofactor evidence="7">
        <name>Mg(2+)</name>
        <dbReference type="ChEBI" id="CHEBI:18420"/>
    </cofactor>
</comment>
<dbReference type="RefSeq" id="WP_111904432.1">
    <property type="nucleotide sequence ID" value="NZ_QLNP01000087.1"/>
</dbReference>
<keyword evidence="4 7" id="KW-0500">Molybdenum</keyword>
<evidence type="ECO:0000256" key="6">
    <source>
        <dbReference type="ARBA" id="ARBA00047317"/>
    </source>
</evidence>
<dbReference type="Gene3D" id="2.170.190.11">
    <property type="entry name" value="Molybdopterin biosynthesis moea protein, domain 3"/>
    <property type="match status" value="1"/>
</dbReference>
<dbReference type="Pfam" id="PF00994">
    <property type="entry name" value="MoCF_biosynth"/>
    <property type="match status" value="1"/>
</dbReference>
<comment type="caution">
    <text evidence="10">The sequence shown here is derived from an EMBL/GenBank/DDBJ whole genome shotgun (WGS) entry which is preliminary data.</text>
</comment>
<comment type="pathway">
    <text evidence="2 7">Cofactor biosynthesis; molybdopterin biosynthesis.</text>
</comment>
<dbReference type="PROSITE" id="PS01078">
    <property type="entry name" value="MOCF_BIOSYNTHESIS_1"/>
    <property type="match status" value="1"/>
</dbReference>
<evidence type="ECO:0000256" key="7">
    <source>
        <dbReference type="RuleBase" id="RU365090"/>
    </source>
</evidence>
<dbReference type="GO" id="GO:0046872">
    <property type="term" value="F:metal ion binding"/>
    <property type="evidence" value="ECO:0007669"/>
    <property type="project" value="UniProtKB-UniRule"/>
</dbReference>
<organism evidence="10 11">
    <name type="scientific">Arthrobacter globiformis</name>
    <dbReference type="NCBI Taxonomy" id="1665"/>
    <lineage>
        <taxon>Bacteria</taxon>
        <taxon>Bacillati</taxon>
        <taxon>Actinomycetota</taxon>
        <taxon>Actinomycetes</taxon>
        <taxon>Micrococcales</taxon>
        <taxon>Micrococcaceae</taxon>
        <taxon>Arthrobacter</taxon>
    </lineage>
</organism>
<dbReference type="PANTHER" id="PTHR10192:SF5">
    <property type="entry name" value="GEPHYRIN"/>
    <property type="match status" value="1"/>
</dbReference>
<dbReference type="InterPro" id="IPR036425">
    <property type="entry name" value="MoaB/Mog-like_dom_sf"/>
</dbReference>
<sequence length="431" mass="44449">MVALALQAVDRPGESGGPATHGEHSWAEARRLAFDCASPLGPERIPLAEANGRTLAADVVALQEMPHYASSAMDGWTVSGDGPWTLTEPGKALRNGEASPVVTGGVIPPGTQAVLRVESGRLATDAGGRATLLLVGNGASPGEPRPGQHIRRSGEEAAAGEVLIPAGTPLNPAHIALAAVAGFDQLTVRGKPLVKMLVTGSEVVTARIPEPGQVRDAFGPQLSTVIQMLGGVPGPLVRIGDSYEEWLTALGAAEAPMGQWPDVVVTTGGTGRSGADHFRNAVVALGGRLLIDGIAMRPGHPAALGKLPNGRFVVGLPGNPLAALMALFTVGGPLLAALGHQPLPGISRVPCGHAIDAHRASTRLMPFRWVKDLATPAHYTGPGMMRGLAMADGVMVVPSRGVQLGEPVPAFALPWRPELRPPLPGNSIWKN</sequence>
<comment type="catalytic activity">
    <reaction evidence="6">
        <text>adenylyl-molybdopterin + molybdate = Mo-molybdopterin + AMP + H(+)</text>
        <dbReference type="Rhea" id="RHEA:35047"/>
        <dbReference type="ChEBI" id="CHEBI:15378"/>
        <dbReference type="ChEBI" id="CHEBI:36264"/>
        <dbReference type="ChEBI" id="CHEBI:62727"/>
        <dbReference type="ChEBI" id="CHEBI:71302"/>
        <dbReference type="ChEBI" id="CHEBI:456215"/>
        <dbReference type="EC" id="2.10.1.1"/>
    </reaction>
</comment>
<dbReference type="EMBL" id="QLNP01000087">
    <property type="protein sequence ID" value="RAM36762.1"/>
    <property type="molecule type" value="Genomic_DNA"/>
</dbReference>
<evidence type="ECO:0000313" key="10">
    <source>
        <dbReference type="EMBL" id="RAM36762.1"/>
    </source>
</evidence>
<dbReference type="OrthoDB" id="3196725at2"/>
<dbReference type="SMART" id="SM00852">
    <property type="entry name" value="MoCF_biosynth"/>
    <property type="match status" value="1"/>
</dbReference>
<keyword evidence="7" id="KW-0479">Metal-binding</keyword>
<dbReference type="InterPro" id="IPR036135">
    <property type="entry name" value="MoeA_linker/N_sf"/>
</dbReference>
<dbReference type="Gene3D" id="3.40.980.10">
    <property type="entry name" value="MoaB/Mog-like domain"/>
    <property type="match status" value="1"/>
</dbReference>
<evidence type="ECO:0000256" key="3">
    <source>
        <dbReference type="ARBA" id="ARBA00010763"/>
    </source>
</evidence>
<feature type="domain" description="MoaB/Mog" evidence="9">
    <location>
        <begin position="195"/>
        <end position="337"/>
    </location>
</feature>
<dbReference type="InterPro" id="IPR005110">
    <property type="entry name" value="MoeA_linker/N"/>
</dbReference>
<dbReference type="InterPro" id="IPR038987">
    <property type="entry name" value="MoeA-like"/>
</dbReference>
<accession>A0A328HE25</accession>
<dbReference type="CDD" id="cd00887">
    <property type="entry name" value="MoeA"/>
    <property type="match status" value="1"/>
</dbReference>
<protein>
    <recommendedName>
        <fullName evidence="7">Molybdopterin molybdenumtransferase</fullName>
        <ecNumber evidence="7">2.10.1.1</ecNumber>
    </recommendedName>
</protein>
<dbReference type="GO" id="GO:0061599">
    <property type="term" value="F:molybdopterin molybdotransferase activity"/>
    <property type="evidence" value="ECO:0007669"/>
    <property type="project" value="UniProtKB-UniRule"/>
</dbReference>
<evidence type="ECO:0000313" key="11">
    <source>
        <dbReference type="Proteomes" id="UP000249166"/>
    </source>
</evidence>
<dbReference type="Gene3D" id="3.90.105.10">
    <property type="entry name" value="Molybdopterin biosynthesis moea protein, domain 2"/>
    <property type="match status" value="1"/>
</dbReference>
<dbReference type="PANTHER" id="PTHR10192">
    <property type="entry name" value="MOLYBDOPTERIN BIOSYNTHESIS PROTEIN"/>
    <property type="match status" value="1"/>
</dbReference>
<evidence type="ECO:0000256" key="5">
    <source>
        <dbReference type="ARBA" id="ARBA00023150"/>
    </source>
</evidence>
<dbReference type="EC" id="2.10.1.1" evidence="7"/>